<reference evidence="1" key="2">
    <citation type="submission" date="2020-05" db="UniProtKB">
        <authorList>
            <consortium name="EnsemblMetazoa"/>
        </authorList>
    </citation>
    <scope>IDENTIFICATION</scope>
    <source>
        <strain evidence="1">Indian</strain>
    </source>
</reference>
<sequence>MFHLSVLLAGILFPGLVLSAPTVHLQDHFPDPTGTEDYNAVPAITETPQLQGAPHVVEPTWITVTMLPPSYTPTGPELKPNVMPPYTAYVAVPPLQQPMPAPWPLYYPHMPVLPYPYANNHLCNPQLGSIGRVA</sequence>
<evidence type="ECO:0000313" key="1">
    <source>
        <dbReference type="EnsemblMetazoa" id="ASTEI04061-PA"/>
    </source>
</evidence>
<accession>A0A182Y6H5</accession>
<proteinExistence type="predicted"/>
<dbReference type="OMA" id="VVEPTWI"/>
<reference evidence="2" key="1">
    <citation type="journal article" date="2014" name="Genome Biol.">
        <title>Genome analysis of a major urban malaria vector mosquito, Anopheles stephensi.</title>
        <authorList>
            <person name="Jiang X."/>
            <person name="Peery A."/>
            <person name="Hall A.B."/>
            <person name="Sharma A."/>
            <person name="Chen X.G."/>
            <person name="Waterhouse R.M."/>
            <person name="Komissarov A."/>
            <person name="Riehle M.M."/>
            <person name="Shouche Y."/>
            <person name="Sharakhova M.V."/>
            <person name="Lawson D."/>
            <person name="Pakpour N."/>
            <person name="Arensburger P."/>
            <person name="Davidson V.L."/>
            <person name="Eiglmeier K."/>
            <person name="Emrich S."/>
            <person name="George P."/>
            <person name="Kennedy R.C."/>
            <person name="Mane S.P."/>
            <person name="Maslen G."/>
            <person name="Oringanje C."/>
            <person name="Qi Y."/>
            <person name="Settlage R."/>
            <person name="Tojo M."/>
            <person name="Tubio J.M."/>
            <person name="Unger M.F."/>
            <person name="Wang B."/>
            <person name="Vernick K.D."/>
            <person name="Ribeiro J.M."/>
            <person name="James A.A."/>
            <person name="Michel K."/>
            <person name="Riehle M.A."/>
            <person name="Luckhart S."/>
            <person name="Sharakhov I.V."/>
            <person name="Tu Z."/>
        </authorList>
    </citation>
    <scope>NUCLEOTIDE SEQUENCE [LARGE SCALE GENOMIC DNA]</scope>
    <source>
        <strain evidence="2">Indian</strain>
    </source>
</reference>
<evidence type="ECO:0000313" key="2">
    <source>
        <dbReference type="Proteomes" id="UP000076408"/>
    </source>
</evidence>
<dbReference type="AlphaFoldDB" id="A0A182Y6H5"/>
<dbReference type="Proteomes" id="UP000076408">
    <property type="component" value="Unassembled WGS sequence"/>
</dbReference>
<dbReference type="EnsemblMetazoa" id="ASTEI04061-RA">
    <property type="protein sequence ID" value="ASTEI04061-PA"/>
    <property type="gene ID" value="ASTEI04061"/>
</dbReference>
<name>A0A182Y6H5_ANOST</name>
<protein>
    <submittedName>
        <fullName evidence="1">Uncharacterized protein</fullName>
    </submittedName>
</protein>
<dbReference type="VEuPathDB" id="VectorBase:ASTE000498"/>
<organism evidence="1 2">
    <name type="scientific">Anopheles stephensi</name>
    <name type="common">Indo-Pakistan malaria mosquito</name>
    <dbReference type="NCBI Taxonomy" id="30069"/>
    <lineage>
        <taxon>Eukaryota</taxon>
        <taxon>Metazoa</taxon>
        <taxon>Ecdysozoa</taxon>
        <taxon>Arthropoda</taxon>
        <taxon>Hexapoda</taxon>
        <taxon>Insecta</taxon>
        <taxon>Pterygota</taxon>
        <taxon>Neoptera</taxon>
        <taxon>Endopterygota</taxon>
        <taxon>Diptera</taxon>
        <taxon>Nematocera</taxon>
        <taxon>Culicoidea</taxon>
        <taxon>Culicidae</taxon>
        <taxon>Anophelinae</taxon>
        <taxon>Anopheles</taxon>
    </lineage>
</organism>
<dbReference type="VEuPathDB" id="VectorBase:ASTEI20_045672"/>
<keyword evidence="2" id="KW-1185">Reference proteome</keyword>
<dbReference type="VEuPathDB" id="VectorBase:ASTEI04061"/>